<dbReference type="EMBL" id="CP097504">
    <property type="protein sequence ID" value="URD87167.1"/>
    <property type="molecule type" value="Genomic_DNA"/>
</dbReference>
<sequence>MEAGISPAPAAPSPMPPRPREAAAEVEQVRVRRRALEVVLENCRRALELIENADLGSDTAAAPNSGDENDVDDAPTPLREEEKEQEGSPPQSHSAVDTETDELCSLLKAKVESPDFLEKLGSIQTSIHQNNYDDNASWDMVTATDLWEDKHIDGGTVPDQDDYVLVNQEDIVDGIACFMAAYLLSLKQTKELTPNQLQEGELFEMYSWISLCKTFSVKKKKSRLRKAWEGSQVIYNIASWGATAIGSLLLLSSTLCFVTADTLKAAIQVVMVCQAVTRTRLRALKHENGIAGSTTITVRVIACFRPLQDCQVEYFRHLLKPITTTALPCVHRSKCFQQRSALISPPFPSHKPSDVDGSEKRLLVFDQSRDGTIFMFSLSGIPFPCFNSMTTGFGLQGSTETVSDEHGGEVMHEDPEEIDALLYSDSDDDHDDEEANTCHSPVVAMEKSSSEVTSSMHLAKRRRVDVDEFDSSLMDTASSAAFHHPDIPIDHSDKEEDGVAESSSVKGGDHDKNAGDKQLKKARIRETVGILRRIIPGGKGKDAATILDEAILYLKSLELKDKSLDVTRH</sequence>
<dbReference type="Pfam" id="PF23173">
    <property type="entry name" value="bHLH_SAC51"/>
    <property type="match status" value="1"/>
</dbReference>
<name>A0A9E7JMV4_9LILI</name>
<dbReference type="OrthoDB" id="777433at2759"/>
<feature type="region of interest" description="Disordered" evidence="1">
    <location>
        <begin position="480"/>
        <end position="520"/>
    </location>
</feature>
<dbReference type="AlphaFoldDB" id="A0A9E7JMV4"/>
<evidence type="ECO:0000313" key="3">
    <source>
        <dbReference type="Proteomes" id="UP001055439"/>
    </source>
</evidence>
<protein>
    <recommendedName>
        <fullName evidence="4">BHLH domain-containing protein</fullName>
    </recommendedName>
</protein>
<dbReference type="PANTHER" id="PTHR33874">
    <property type="entry name" value="RING FINGER PROTEIN"/>
    <property type="match status" value="1"/>
</dbReference>
<feature type="region of interest" description="Disordered" evidence="1">
    <location>
        <begin position="1"/>
        <end position="28"/>
    </location>
</feature>
<dbReference type="PANTHER" id="PTHR33874:SF1">
    <property type="entry name" value="RING FINGER PROTEIN"/>
    <property type="match status" value="1"/>
</dbReference>
<evidence type="ECO:0008006" key="4">
    <source>
        <dbReference type="Google" id="ProtNLM"/>
    </source>
</evidence>
<keyword evidence="3" id="KW-1185">Reference proteome</keyword>
<feature type="region of interest" description="Disordered" evidence="1">
    <location>
        <begin position="57"/>
        <end position="101"/>
    </location>
</feature>
<feature type="compositionally biased region" description="Basic and acidic residues" evidence="1">
    <location>
        <begin position="507"/>
        <end position="519"/>
    </location>
</feature>
<organism evidence="2 3">
    <name type="scientific">Musa troglodytarum</name>
    <name type="common">fe'i banana</name>
    <dbReference type="NCBI Taxonomy" id="320322"/>
    <lineage>
        <taxon>Eukaryota</taxon>
        <taxon>Viridiplantae</taxon>
        <taxon>Streptophyta</taxon>
        <taxon>Embryophyta</taxon>
        <taxon>Tracheophyta</taxon>
        <taxon>Spermatophyta</taxon>
        <taxon>Magnoliopsida</taxon>
        <taxon>Liliopsida</taxon>
        <taxon>Zingiberales</taxon>
        <taxon>Musaceae</taxon>
        <taxon>Musa</taxon>
    </lineage>
</organism>
<feature type="compositionally biased region" description="Polar residues" evidence="1">
    <location>
        <begin position="88"/>
        <end position="97"/>
    </location>
</feature>
<gene>
    <name evidence="2" type="ORF">MUK42_27285</name>
</gene>
<feature type="compositionally biased region" description="Basic and acidic residues" evidence="1">
    <location>
        <begin position="18"/>
        <end position="28"/>
    </location>
</feature>
<accession>A0A9E7JMV4</accession>
<evidence type="ECO:0000256" key="1">
    <source>
        <dbReference type="SAM" id="MobiDB-lite"/>
    </source>
</evidence>
<dbReference type="Proteomes" id="UP001055439">
    <property type="component" value="Chromosome 2"/>
</dbReference>
<proteinExistence type="predicted"/>
<reference evidence="2" key="1">
    <citation type="submission" date="2022-05" db="EMBL/GenBank/DDBJ databases">
        <title>The Musa troglodytarum L. genome provides insights into the mechanism of non-climacteric behaviour and enrichment of carotenoids.</title>
        <authorList>
            <person name="Wang J."/>
        </authorList>
    </citation>
    <scope>NUCLEOTIDE SEQUENCE</scope>
    <source>
        <tissue evidence="2">Leaf</tissue>
    </source>
</reference>
<feature type="compositionally biased region" description="Basic and acidic residues" evidence="1">
    <location>
        <begin position="483"/>
        <end position="494"/>
    </location>
</feature>
<evidence type="ECO:0000313" key="2">
    <source>
        <dbReference type="EMBL" id="URD87167.1"/>
    </source>
</evidence>